<keyword evidence="3" id="KW-1185">Reference proteome</keyword>
<protein>
    <recommendedName>
        <fullName evidence="4">Bacterial transcriptional activator domain-containing protein</fullName>
    </recommendedName>
</protein>
<dbReference type="Proteomes" id="UP001499884">
    <property type="component" value="Unassembled WGS sequence"/>
</dbReference>
<evidence type="ECO:0000313" key="3">
    <source>
        <dbReference type="Proteomes" id="UP001499884"/>
    </source>
</evidence>
<feature type="region of interest" description="Disordered" evidence="1">
    <location>
        <begin position="47"/>
        <end position="146"/>
    </location>
</feature>
<dbReference type="InterPro" id="IPR057705">
    <property type="entry name" value="DUF7945"/>
</dbReference>
<organism evidence="2 3">
    <name type="scientific">Streptomyces tremellae</name>
    <dbReference type="NCBI Taxonomy" id="1124239"/>
    <lineage>
        <taxon>Bacteria</taxon>
        <taxon>Bacillati</taxon>
        <taxon>Actinomycetota</taxon>
        <taxon>Actinomycetes</taxon>
        <taxon>Kitasatosporales</taxon>
        <taxon>Streptomycetaceae</taxon>
        <taxon>Streptomyces</taxon>
    </lineage>
</organism>
<evidence type="ECO:0000256" key="1">
    <source>
        <dbReference type="SAM" id="MobiDB-lite"/>
    </source>
</evidence>
<dbReference type="NCBIfam" id="NF047838">
    <property type="entry name" value="SCO4402_fam"/>
    <property type="match status" value="1"/>
</dbReference>
<evidence type="ECO:0000313" key="2">
    <source>
        <dbReference type="EMBL" id="GAA3739580.1"/>
    </source>
</evidence>
<name>A0ABP7FMM7_9ACTN</name>
<accession>A0ABP7FMM7</accession>
<evidence type="ECO:0008006" key="4">
    <source>
        <dbReference type="Google" id="ProtNLM"/>
    </source>
</evidence>
<sequence length="319" mass="34475">MCPDSPPCASAQRAYAFAMPGIPGMFVAFVPTGAQVMTVMSSLPPLPPGSAPHPASRQAPTTVAHSARSRAARGGRRRAGRAGRDRALIPRRLPASGERAPSRGCTPGVREVNSGRGRAEESCPRLRAPGAGGDVRRRPGGFRGPAAVPVRSITVQQGAENSSRRARRSSTMGGMPLNDMPWWRWRSNVRSALHMLSDPVFHQECWLAGREGYGDVTDAVYRLVEDTWLDSWSAEKYVGTIFRDSAEAALVDVAVLRVLRIMHQVGPDALVSAYLEHHGWPEAVRAAREAHVLLATNDGDDPDASPQSLDVLRIMNRAV</sequence>
<proteinExistence type="predicted"/>
<dbReference type="EMBL" id="BAABEP010000030">
    <property type="protein sequence ID" value="GAA3739580.1"/>
    <property type="molecule type" value="Genomic_DNA"/>
</dbReference>
<comment type="caution">
    <text evidence="2">The sequence shown here is derived from an EMBL/GenBank/DDBJ whole genome shotgun (WGS) entry which is preliminary data.</text>
</comment>
<reference evidence="3" key="1">
    <citation type="journal article" date="2019" name="Int. J. Syst. Evol. Microbiol.">
        <title>The Global Catalogue of Microorganisms (GCM) 10K type strain sequencing project: providing services to taxonomists for standard genome sequencing and annotation.</title>
        <authorList>
            <consortium name="The Broad Institute Genomics Platform"/>
            <consortium name="The Broad Institute Genome Sequencing Center for Infectious Disease"/>
            <person name="Wu L."/>
            <person name="Ma J."/>
        </authorList>
    </citation>
    <scope>NUCLEOTIDE SEQUENCE [LARGE SCALE GENOMIC DNA]</scope>
    <source>
        <strain evidence="3">JCM 30846</strain>
    </source>
</reference>
<dbReference type="Pfam" id="PF25656">
    <property type="entry name" value="DUF7945"/>
    <property type="match status" value="1"/>
</dbReference>
<gene>
    <name evidence="2" type="ORF">GCM10023082_40830</name>
</gene>
<feature type="compositionally biased region" description="Basic residues" evidence="1">
    <location>
        <begin position="67"/>
        <end position="81"/>
    </location>
</feature>